<accession>A0A367RTA2</accession>
<dbReference type="EMBL" id="LXQD01000065">
    <property type="protein sequence ID" value="RCJ39755.1"/>
    <property type="molecule type" value="Genomic_DNA"/>
</dbReference>
<organism evidence="2 3">
    <name type="scientific">Nostoc minutum NIES-26</name>
    <dbReference type="NCBI Taxonomy" id="1844469"/>
    <lineage>
        <taxon>Bacteria</taxon>
        <taxon>Bacillati</taxon>
        <taxon>Cyanobacteriota</taxon>
        <taxon>Cyanophyceae</taxon>
        <taxon>Nostocales</taxon>
        <taxon>Nostocaceae</taxon>
        <taxon>Nostoc</taxon>
    </lineage>
</organism>
<keyword evidence="1" id="KW-1133">Transmembrane helix</keyword>
<evidence type="ECO:0000313" key="3">
    <source>
        <dbReference type="Proteomes" id="UP000252107"/>
    </source>
</evidence>
<name>A0A367RTA2_9NOSO</name>
<proteinExistence type="predicted"/>
<feature type="transmembrane region" description="Helical" evidence="1">
    <location>
        <begin position="7"/>
        <end position="26"/>
    </location>
</feature>
<reference evidence="2" key="1">
    <citation type="submission" date="2016-04" db="EMBL/GenBank/DDBJ databases">
        <authorList>
            <person name="Tabuchi Yagui T.R."/>
        </authorList>
    </citation>
    <scope>NUCLEOTIDE SEQUENCE [LARGE SCALE GENOMIC DNA]</scope>
    <source>
        <strain evidence="2">NIES-26</strain>
    </source>
</reference>
<keyword evidence="3" id="KW-1185">Reference proteome</keyword>
<comment type="caution">
    <text evidence="2">The sequence shown here is derived from an EMBL/GenBank/DDBJ whole genome shotgun (WGS) entry which is preliminary data.</text>
</comment>
<evidence type="ECO:0000256" key="1">
    <source>
        <dbReference type="SAM" id="Phobius"/>
    </source>
</evidence>
<evidence type="ECO:0000313" key="2">
    <source>
        <dbReference type="EMBL" id="RCJ39755.1"/>
    </source>
</evidence>
<gene>
    <name evidence="2" type="ORF">A6770_11195</name>
</gene>
<dbReference type="AlphaFoldDB" id="A0A367RTA2"/>
<protein>
    <submittedName>
        <fullName evidence="2">Uncharacterized protein</fullName>
    </submittedName>
</protein>
<dbReference type="Proteomes" id="UP000252107">
    <property type="component" value="Unassembled WGS sequence"/>
</dbReference>
<sequence length="207" mass="23502">MKIHRIVKIFIPICLALICIIVLVSFQSPDNKRANLCRTTKPLTQIKVNRYDVNGIKLRGGTFTRKVSFDSTKELKVIIFPEALSTQIWSKVSPSSIKYIGKGGDDSWKEWLRPDYFYLLEVPPQATALAFGRLCYRNGDVEVESIKKLKQISSGKIIINDKIYLSVSSPRPTINPYTVIVNTGSNRRDTLGTQTEVYFTIENLKLD</sequence>
<keyword evidence="1" id="KW-0812">Transmembrane</keyword>
<keyword evidence="1" id="KW-0472">Membrane</keyword>